<proteinExistence type="predicted"/>
<reference evidence="1 2" key="1">
    <citation type="submission" date="2019-05" db="EMBL/GenBank/DDBJ databases">
        <title>Another draft genome of Portunus trituberculatus and its Hox gene families provides insights of decapod evolution.</title>
        <authorList>
            <person name="Jeong J.-H."/>
            <person name="Song I."/>
            <person name="Kim S."/>
            <person name="Choi T."/>
            <person name="Kim D."/>
            <person name="Ryu S."/>
            <person name="Kim W."/>
        </authorList>
    </citation>
    <scope>NUCLEOTIDE SEQUENCE [LARGE SCALE GENOMIC DNA]</scope>
    <source>
        <tissue evidence="1">Muscle</tissue>
    </source>
</reference>
<dbReference type="Proteomes" id="UP000324222">
    <property type="component" value="Unassembled WGS sequence"/>
</dbReference>
<accession>A0A5B7JA23</accession>
<evidence type="ECO:0000313" key="2">
    <source>
        <dbReference type="Proteomes" id="UP000324222"/>
    </source>
</evidence>
<organism evidence="1 2">
    <name type="scientific">Portunus trituberculatus</name>
    <name type="common">Swimming crab</name>
    <name type="synonym">Neptunus trituberculatus</name>
    <dbReference type="NCBI Taxonomy" id="210409"/>
    <lineage>
        <taxon>Eukaryota</taxon>
        <taxon>Metazoa</taxon>
        <taxon>Ecdysozoa</taxon>
        <taxon>Arthropoda</taxon>
        <taxon>Crustacea</taxon>
        <taxon>Multicrustacea</taxon>
        <taxon>Malacostraca</taxon>
        <taxon>Eumalacostraca</taxon>
        <taxon>Eucarida</taxon>
        <taxon>Decapoda</taxon>
        <taxon>Pleocyemata</taxon>
        <taxon>Brachyura</taxon>
        <taxon>Eubrachyura</taxon>
        <taxon>Portunoidea</taxon>
        <taxon>Portunidae</taxon>
        <taxon>Portuninae</taxon>
        <taxon>Portunus</taxon>
    </lineage>
</organism>
<protein>
    <submittedName>
        <fullName evidence="1">Uncharacterized protein</fullName>
    </submittedName>
</protein>
<name>A0A5B7JA23_PORTR</name>
<keyword evidence="2" id="KW-1185">Reference proteome</keyword>
<comment type="caution">
    <text evidence="1">The sequence shown here is derived from an EMBL/GenBank/DDBJ whole genome shotgun (WGS) entry which is preliminary data.</text>
</comment>
<evidence type="ECO:0000313" key="1">
    <source>
        <dbReference type="EMBL" id="MPC90307.1"/>
    </source>
</evidence>
<dbReference type="EMBL" id="VSRR010083926">
    <property type="protein sequence ID" value="MPC90307.1"/>
    <property type="molecule type" value="Genomic_DNA"/>
</dbReference>
<gene>
    <name evidence="1" type="ORF">E2C01_085284</name>
</gene>
<sequence length="78" mass="8601">MSPGQRGSHIPDNSRIFQTHGILLQRNITYEADHEKRTCVIPLCFTCAPLPVPPHLPSLTCVPYLCPLTCASHCDCQG</sequence>
<dbReference type="AlphaFoldDB" id="A0A5B7JA23"/>